<protein>
    <submittedName>
        <fullName evidence="3">Uncharacterized protein</fullName>
    </submittedName>
</protein>
<dbReference type="Proteomes" id="UP000228945">
    <property type="component" value="Chromosome"/>
</dbReference>
<dbReference type="PANTHER" id="PTHR13891">
    <property type="entry name" value="CYTOCHROME C OXIDASE ASSEMBLY FACTOR 7"/>
    <property type="match status" value="1"/>
</dbReference>
<dbReference type="InterPro" id="IPR006597">
    <property type="entry name" value="Sel1-like"/>
</dbReference>
<dbReference type="SUPFAM" id="SSF81901">
    <property type="entry name" value="HCP-like"/>
    <property type="match status" value="1"/>
</dbReference>
<dbReference type="Pfam" id="PF08238">
    <property type="entry name" value="Sel1"/>
    <property type="match status" value="2"/>
</dbReference>
<keyword evidence="2" id="KW-0677">Repeat</keyword>
<dbReference type="InterPro" id="IPR011990">
    <property type="entry name" value="TPR-like_helical_dom_sf"/>
</dbReference>
<evidence type="ECO:0000313" key="4">
    <source>
        <dbReference type="Proteomes" id="UP000228945"/>
    </source>
</evidence>
<comment type="similarity">
    <text evidence="1">Belongs to the hcp beta-lactamase family.</text>
</comment>
<keyword evidence="4" id="KW-1185">Reference proteome</keyword>
<proteinExistence type="inferred from homology"/>
<evidence type="ECO:0000256" key="1">
    <source>
        <dbReference type="ARBA" id="ARBA00008486"/>
    </source>
</evidence>
<dbReference type="KEGG" id="cmb:CSW64_09875"/>
<dbReference type="OrthoDB" id="112232at2"/>
<sequence length="155" mass="16183">MGAGAGPALGLEGRAMFRRFIVASAAGMLACLGFGASGRADPSDPVPVTLEGLQQSCDGGEAVDCAALGHLYRRGEEVPQDLSRAIAMFRRGCDLSSGAEEFGSYACHFLAAFYESGEGVPRDLARALQLYEKSCKAGNDDSCSQARVVRLSIGN</sequence>
<dbReference type="Gene3D" id="1.25.40.10">
    <property type="entry name" value="Tetratricopeptide repeat domain"/>
    <property type="match status" value="1"/>
</dbReference>
<name>A0A2D2AXN4_9CAUL</name>
<dbReference type="AlphaFoldDB" id="A0A2D2AXN4"/>
<evidence type="ECO:0000256" key="2">
    <source>
        <dbReference type="ARBA" id="ARBA00022737"/>
    </source>
</evidence>
<accession>A0A2D2AXN4</accession>
<evidence type="ECO:0000313" key="3">
    <source>
        <dbReference type="EMBL" id="ATQ42697.1"/>
    </source>
</evidence>
<dbReference type="InterPro" id="IPR040239">
    <property type="entry name" value="HcpB-like"/>
</dbReference>
<dbReference type="SMART" id="SM00671">
    <property type="entry name" value="SEL1"/>
    <property type="match status" value="2"/>
</dbReference>
<organism evidence="3 4">
    <name type="scientific">Caulobacter mirabilis</name>
    <dbReference type="NCBI Taxonomy" id="69666"/>
    <lineage>
        <taxon>Bacteria</taxon>
        <taxon>Pseudomonadati</taxon>
        <taxon>Pseudomonadota</taxon>
        <taxon>Alphaproteobacteria</taxon>
        <taxon>Caulobacterales</taxon>
        <taxon>Caulobacteraceae</taxon>
        <taxon>Caulobacter</taxon>
    </lineage>
</organism>
<reference evidence="3 4" key="1">
    <citation type="submission" date="2017-10" db="EMBL/GenBank/DDBJ databases">
        <title>Genome sequence of Caulobacter mirabilis FWC38.</title>
        <authorList>
            <person name="Fiebig A."/>
            <person name="Crosson S."/>
        </authorList>
    </citation>
    <scope>NUCLEOTIDE SEQUENCE [LARGE SCALE GENOMIC DNA]</scope>
    <source>
        <strain evidence="3 4">FWC 38</strain>
    </source>
</reference>
<dbReference type="EMBL" id="CP024201">
    <property type="protein sequence ID" value="ATQ42697.1"/>
    <property type="molecule type" value="Genomic_DNA"/>
</dbReference>
<gene>
    <name evidence="3" type="ORF">CSW64_09875</name>
</gene>
<dbReference type="PANTHER" id="PTHR13891:SF1">
    <property type="entry name" value="CYTOCHROME C OXIDASE ASSEMBLY FACTOR 7"/>
    <property type="match status" value="1"/>
</dbReference>